<keyword evidence="7" id="KW-1185">Reference proteome</keyword>
<evidence type="ECO:0000313" key="6">
    <source>
        <dbReference type="EMBL" id="OWQ93356.1"/>
    </source>
</evidence>
<keyword evidence="1 3" id="KW-0238">DNA-binding</keyword>
<dbReference type="Gene3D" id="6.10.250.690">
    <property type="match status" value="1"/>
</dbReference>
<feature type="domain" description="Response regulatory" evidence="4">
    <location>
        <begin position="3"/>
        <end position="117"/>
    </location>
</feature>
<dbReference type="GO" id="GO:0006355">
    <property type="term" value="P:regulation of DNA-templated transcription"/>
    <property type="evidence" value="ECO:0007669"/>
    <property type="project" value="InterPro"/>
</dbReference>
<dbReference type="PROSITE" id="PS50110">
    <property type="entry name" value="RESPONSE_REGULATORY"/>
    <property type="match status" value="1"/>
</dbReference>
<organism evidence="6 7">
    <name type="scientific">Roseateles aquatilis</name>
    <dbReference type="NCBI Taxonomy" id="431061"/>
    <lineage>
        <taxon>Bacteria</taxon>
        <taxon>Pseudomonadati</taxon>
        <taxon>Pseudomonadota</taxon>
        <taxon>Betaproteobacteria</taxon>
        <taxon>Burkholderiales</taxon>
        <taxon>Sphaerotilaceae</taxon>
        <taxon>Roseateles</taxon>
    </lineage>
</organism>
<evidence type="ECO:0000256" key="3">
    <source>
        <dbReference type="PROSITE-ProRule" id="PRU01091"/>
    </source>
</evidence>
<dbReference type="SMART" id="SM00448">
    <property type="entry name" value="REC"/>
    <property type="match status" value="1"/>
</dbReference>
<dbReference type="EMBL" id="NIOF01000001">
    <property type="protein sequence ID" value="OWQ93356.1"/>
    <property type="molecule type" value="Genomic_DNA"/>
</dbReference>
<evidence type="ECO:0000259" key="4">
    <source>
        <dbReference type="PROSITE" id="PS50110"/>
    </source>
</evidence>
<dbReference type="GO" id="GO:0005829">
    <property type="term" value="C:cytosol"/>
    <property type="evidence" value="ECO:0007669"/>
    <property type="project" value="TreeGrafter"/>
</dbReference>
<dbReference type="Pfam" id="PF00486">
    <property type="entry name" value="Trans_reg_C"/>
    <property type="match status" value="1"/>
</dbReference>
<protein>
    <submittedName>
        <fullName evidence="6">Two-component system response regulator</fullName>
    </submittedName>
</protein>
<dbReference type="GO" id="GO:0000976">
    <property type="term" value="F:transcription cis-regulatory region binding"/>
    <property type="evidence" value="ECO:0007669"/>
    <property type="project" value="TreeGrafter"/>
</dbReference>
<feature type="modified residue" description="4-aspartylphosphate" evidence="2">
    <location>
        <position position="52"/>
    </location>
</feature>
<dbReference type="Proteomes" id="UP000197468">
    <property type="component" value="Unassembled WGS sequence"/>
</dbReference>
<dbReference type="Gene3D" id="1.10.10.10">
    <property type="entry name" value="Winged helix-like DNA-binding domain superfamily/Winged helix DNA-binding domain"/>
    <property type="match status" value="1"/>
</dbReference>
<keyword evidence="2" id="KW-0597">Phosphoprotein</keyword>
<dbReference type="Gene3D" id="3.40.50.2300">
    <property type="match status" value="1"/>
</dbReference>
<evidence type="ECO:0000256" key="2">
    <source>
        <dbReference type="PROSITE-ProRule" id="PRU00169"/>
    </source>
</evidence>
<name>A0A246JL33_9BURK</name>
<dbReference type="InterPro" id="IPR036388">
    <property type="entry name" value="WH-like_DNA-bd_sf"/>
</dbReference>
<dbReference type="SUPFAM" id="SSF46894">
    <property type="entry name" value="C-terminal effector domain of the bipartite response regulators"/>
    <property type="match status" value="1"/>
</dbReference>
<gene>
    <name evidence="6" type="ORF">CDN99_02425</name>
</gene>
<evidence type="ECO:0000256" key="1">
    <source>
        <dbReference type="ARBA" id="ARBA00023125"/>
    </source>
</evidence>
<reference evidence="6 7" key="1">
    <citation type="journal article" date="2008" name="Int. J. Syst. Evol. Microbiol.">
        <title>Description of Roseateles aquatilis sp. nov. and Roseateles terrae sp. nov., in the class Betaproteobacteria, and emended description of the genus Roseateles.</title>
        <authorList>
            <person name="Gomila M."/>
            <person name="Bowien B."/>
            <person name="Falsen E."/>
            <person name="Moore E.R."/>
            <person name="Lalucat J."/>
        </authorList>
    </citation>
    <scope>NUCLEOTIDE SEQUENCE [LARGE SCALE GENOMIC DNA]</scope>
    <source>
        <strain evidence="6 7">CCUG 48205</strain>
    </source>
</reference>
<dbReference type="InterPro" id="IPR016032">
    <property type="entry name" value="Sig_transdc_resp-reg_C-effctor"/>
</dbReference>
<dbReference type="PANTHER" id="PTHR48111:SF36">
    <property type="entry name" value="TRANSCRIPTIONAL REGULATORY PROTEIN CUTR"/>
    <property type="match status" value="1"/>
</dbReference>
<dbReference type="OrthoDB" id="9802426at2"/>
<comment type="caution">
    <text evidence="6">The sequence shown here is derived from an EMBL/GenBank/DDBJ whole genome shotgun (WGS) entry which is preliminary data.</text>
</comment>
<proteinExistence type="predicted"/>
<dbReference type="SMART" id="SM00862">
    <property type="entry name" value="Trans_reg_C"/>
    <property type="match status" value="1"/>
</dbReference>
<dbReference type="InterPro" id="IPR001789">
    <property type="entry name" value="Sig_transdc_resp-reg_receiver"/>
</dbReference>
<dbReference type="InterPro" id="IPR011006">
    <property type="entry name" value="CheY-like_superfamily"/>
</dbReference>
<dbReference type="RefSeq" id="WP_088382502.1">
    <property type="nucleotide sequence ID" value="NZ_NIOF01000001.1"/>
</dbReference>
<evidence type="ECO:0000259" key="5">
    <source>
        <dbReference type="PROSITE" id="PS51755"/>
    </source>
</evidence>
<dbReference type="GO" id="GO:0032993">
    <property type="term" value="C:protein-DNA complex"/>
    <property type="evidence" value="ECO:0007669"/>
    <property type="project" value="TreeGrafter"/>
</dbReference>
<dbReference type="Pfam" id="PF00072">
    <property type="entry name" value="Response_reg"/>
    <property type="match status" value="1"/>
</dbReference>
<evidence type="ECO:0000313" key="7">
    <source>
        <dbReference type="Proteomes" id="UP000197468"/>
    </source>
</evidence>
<dbReference type="GO" id="GO:0000156">
    <property type="term" value="F:phosphorelay response regulator activity"/>
    <property type="evidence" value="ECO:0007669"/>
    <property type="project" value="TreeGrafter"/>
</dbReference>
<dbReference type="PROSITE" id="PS51755">
    <property type="entry name" value="OMPR_PHOB"/>
    <property type="match status" value="1"/>
</dbReference>
<feature type="DNA-binding region" description="OmpR/PhoB-type" evidence="3">
    <location>
        <begin position="125"/>
        <end position="223"/>
    </location>
</feature>
<dbReference type="CDD" id="cd00383">
    <property type="entry name" value="trans_reg_C"/>
    <property type="match status" value="1"/>
</dbReference>
<dbReference type="PANTHER" id="PTHR48111">
    <property type="entry name" value="REGULATOR OF RPOS"/>
    <property type="match status" value="1"/>
</dbReference>
<dbReference type="SUPFAM" id="SSF52172">
    <property type="entry name" value="CheY-like"/>
    <property type="match status" value="1"/>
</dbReference>
<dbReference type="AlphaFoldDB" id="A0A246JL33"/>
<feature type="domain" description="OmpR/PhoB-type" evidence="5">
    <location>
        <begin position="125"/>
        <end position="223"/>
    </location>
</feature>
<accession>A0A246JL33</accession>
<dbReference type="InterPro" id="IPR001867">
    <property type="entry name" value="OmpR/PhoB-type_DNA-bd"/>
</dbReference>
<sequence>MNRIAVVEDHIRLADLVRQALQAAGIPVDVFHALEPAWAAHREIEYAALVIDRGLPDGDGLTLVKRLRAAGQSTPCLMLTARDALHDRIDGLDSGADDYLVKPFPMEELVARVRALMRRPAALRTASLGFGDLELHLDEGLLVRGEHRQPLPPAELQIVATLVRHQGRVVRRGALEAAAWGLSEAVTPNALDVALHRLRKKLAAAGSRLQIINVRSLGYALREDSLAG</sequence>
<dbReference type="InterPro" id="IPR039420">
    <property type="entry name" value="WalR-like"/>
</dbReference>